<dbReference type="InterPro" id="IPR037117">
    <property type="entry name" value="Dihydroorotate_DH_ele_sf"/>
</dbReference>
<dbReference type="PANTHER" id="PTHR43513">
    <property type="entry name" value="DIHYDROOROTATE DEHYDROGENASE B (NAD(+)), ELECTRON TRANSFER SUBUNIT"/>
    <property type="match status" value="1"/>
</dbReference>
<dbReference type="PRINTS" id="PR00406">
    <property type="entry name" value="CYTB5RDTASE"/>
</dbReference>
<keyword evidence="5" id="KW-0274">FAD</keyword>
<evidence type="ECO:0000256" key="7">
    <source>
        <dbReference type="ARBA" id="ARBA00023004"/>
    </source>
</evidence>
<dbReference type="AlphaFoldDB" id="A0A2M8KJ01"/>
<dbReference type="SUPFAM" id="SSF63380">
    <property type="entry name" value="Riboflavin synthase domain-like"/>
    <property type="match status" value="1"/>
</dbReference>
<evidence type="ECO:0000313" key="12">
    <source>
        <dbReference type="EMBL" id="PJE59890.1"/>
    </source>
</evidence>
<dbReference type="GO" id="GO:0046872">
    <property type="term" value="F:metal ion binding"/>
    <property type="evidence" value="ECO:0007669"/>
    <property type="project" value="UniProtKB-KW"/>
</dbReference>
<comment type="cofactor">
    <cofactor evidence="9">
        <name>[2Fe-2S] cluster</name>
        <dbReference type="ChEBI" id="CHEBI:190135"/>
    </cofactor>
</comment>
<keyword evidence="6" id="KW-0249">Electron transport</keyword>
<protein>
    <submittedName>
        <fullName evidence="12">Oxidoreductase</fullName>
    </submittedName>
</protein>
<dbReference type="InterPro" id="IPR012165">
    <property type="entry name" value="Cyt_c3_hydrogenase_gsu"/>
</dbReference>
<feature type="binding site" evidence="10">
    <location>
        <position position="253"/>
    </location>
    <ligand>
        <name>[2Fe-2S] cluster</name>
        <dbReference type="ChEBI" id="CHEBI:190135"/>
    </ligand>
</feature>
<evidence type="ECO:0000256" key="2">
    <source>
        <dbReference type="ARBA" id="ARBA00022630"/>
    </source>
</evidence>
<dbReference type="InterPro" id="IPR001709">
    <property type="entry name" value="Flavoprot_Pyr_Nucl_cyt_Rdtase"/>
</dbReference>
<dbReference type="PROSITE" id="PS51384">
    <property type="entry name" value="FAD_FR"/>
    <property type="match status" value="1"/>
</dbReference>
<keyword evidence="2" id="KW-0285">Flavoprotein</keyword>
<dbReference type="InterPro" id="IPR017927">
    <property type="entry name" value="FAD-bd_FR_type"/>
</dbReference>
<proteinExistence type="predicted"/>
<dbReference type="InterPro" id="IPR019480">
    <property type="entry name" value="Dihydroorotate_DH_Fe-S-bd"/>
</dbReference>
<keyword evidence="8 10" id="KW-0411">Iron-sulfur</keyword>
<evidence type="ECO:0000256" key="3">
    <source>
        <dbReference type="ARBA" id="ARBA00022714"/>
    </source>
</evidence>
<dbReference type="Gene3D" id="2.10.240.10">
    <property type="entry name" value="Dihydroorotate dehydrogenase, electron transfer subunit"/>
    <property type="match status" value="1"/>
</dbReference>
<feature type="binding site" evidence="10">
    <location>
        <position position="258"/>
    </location>
    <ligand>
        <name>[2Fe-2S] cluster</name>
        <dbReference type="ChEBI" id="CHEBI:190135"/>
    </ligand>
</feature>
<dbReference type="GO" id="GO:0050660">
    <property type="term" value="F:flavin adenine dinucleotide binding"/>
    <property type="evidence" value="ECO:0007669"/>
    <property type="project" value="InterPro"/>
</dbReference>
<dbReference type="InterPro" id="IPR050353">
    <property type="entry name" value="PyrK_electron_transfer"/>
</dbReference>
<dbReference type="InterPro" id="IPR039261">
    <property type="entry name" value="FNR_nucleotide-bd"/>
</dbReference>
<keyword evidence="4 10" id="KW-0479">Metal-binding</keyword>
<evidence type="ECO:0000259" key="11">
    <source>
        <dbReference type="PROSITE" id="PS51384"/>
    </source>
</evidence>
<feature type="binding site" evidence="10">
    <location>
        <position position="269"/>
    </location>
    <ligand>
        <name>[2Fe-2S] cluster</name>
        <dbReference type="ChEBI" id="CHEBI:190135"/>
    </ligand>
</feature>
<dbReference type="InterPro" id="IPR001433">
    <property type="entry name" value="OxRdtase_FAD/NAD-bd"/>
</dbReference>
<keyword evidence="1" id="KW-0813">Transport</keyword>
<evidence type="ECO:0000256" key="1">
    <source>
        <dbReference type="ARBA" id="ARBA00022448"/>
    </source>
</evidence>
<organism evidence="12 13">
    <name type="scientific">Candidatus Portnoybacteria bacterium CG10_big_fil_rev_8_21_14_0_10_44_7</name>
    <dbReference type="NCBI Taxonomy" id="1974816"/>
    <lineage>
        <taxon>Bacteria</taxon>
        <taxon>Candidatus Portnoyibacteriota</taxon>
    </lineage>
</organism>
<reference evidence="13" key="1">
    <citation type="submission" date="2017-09" db="EMBL/GenBank/DDBJ databases">
        <title>Depth-based differentiation of microbial function through sediment-hosted aquifers and enrichment of novel symbionts in the deep terrestrial subsurface.</title>
        <authorList>
            <person name="Probst A.J."/>
            <person name="Ladd B."/>
            <person name="Jarett J.K."/>
            <person name="Geller-Mcgrath D.E."/>
            <person name="Sieber C.M.K."/>
            <person name="Emerson J.B."/>
            <person name="Anantharaman K."/>
            <person name="Thomas B.C."/>
            <person name="Malmstrom R."/>
            <person name="Stieglmeier M."/>
            <person name="Klingl A."/>
            <person name="Woyke T."/>
            <person name="Ryan C.M."/>
            <person name="Banfield J.F."/>
        </authorList>
    </citation>
    <scope>NUCLEOTIDE SEQUENCE [LARGE SCALE GENOMIC DNA]</scope>
</reference>
<evidence type="ECO:0000256" key="4">
    <source>
        <dbReference type="ARBA" id="ARBA00022723"/>
    </source>
</evidence>
<dbReference type="Pfam" id="PF00175">
    <property type="entry name" value="NAD_binding_1"/>
    <property type="match status" value="1"/>
</dbReference>
<dbReference type="PANTHER" id="PTHR43513:SF1">
    <property type="entry name" value="ANAEROBIC SULFITE REDUCTASE SUBUNIT B"/>
    <property type="match status" value="1"/>
</dbReference>
<dbReference type="Pfam" id="PF10418">
    <property type="entry name" value="DHODB_Fe-S_bind"/>
    <property type="match status" value="1"/>
</dbReference>
<dbReference type="Gene3D" id="2.40.30.10">
    <property type="entry name" value="Translation factors"/>
    <property type="match status" value="1"/>
</dbReference>
<evidence type="ECO:0000256" key="9">
    <source>
        <dbReference type="ARBA" id="ARBA00034078"/>
    </source>
</evidence>
<evidence type="ECO:0000256" key="5">
    <source>
        <dbReference type="ARBA" id="ARBA00022827"/>
    </source>
</evidence>
<evidence type="ECO:0000313" key="13">
    <source>
        <dbReference type="Proteomes" id="UP000231086"/>
    </source>
</evidence>
<dbReference type="Gene3D" id="3.40.50.80">
    <property type="entry name" value="Nucleotide-binding domain of ferredoxin-NADP reductase (FNR) module"/>
    <property type="match status" value="1"/>
</dbReference>
<dbReference type="CDD" id="cd06221">
    <property type="entry name" value="sulfite_reductase_like"/>
    <property type="match status" value="1"/>
</dbReference>
<dbReference type="GO" id="GO:0051537">
    <property type="term" value="F:2 iron, 2 sulfur cluster binding"/>
    <property type="evidence" value="ECO:0007669"/>
    <property type="project" value="UniProtKB-KW"/>
</dbReference>
<dbReference type="InterPro" id="IPR017938">
    <property type="entry name" value="Riboflavin_synthase-like_b-brl"/>
</dbReference>
<name>A0A2M8KJ01_9BACT</name>
<comment type="caution">
    <text evidence="12">The sequence shown here is derived from an EMBL/GenBank/DDBJ whole genome shotgun (WGS) entry which is preliminary data.</text>
</comment>
<sequence>MDNLYKSHPAKLVKIKIEAPGIKRFWFEPQTVLGREILKKCWPGQIIQLWLPGFGEAPFAPCQRPDGELLELCICQAGHITTKLHALKRGAKVGLRGPFGHGWPVHPESKILNYESRWKNQALKKNLLLIVGGLGLVPTRTFIEDIHDLWPQGKIQIFYGARRPDEMLFRQEFKRWQKNLGIDLQLTIDQKCAGWRGCVGVVTELFNYATCVKDANAFLVGPPVMYKFVLERLKKQCFEDQDIFLSLERRMHCAVGICQHCAVGPYYVCQDGPVFRYDEIKQISNAI</sequence>
<feature type="binding site" evidence="10">
    <location>
        <position position="261"/>
    </location>
    <ligand>
        <name>[2Fe-2S] cluster</name>
        <dbReference type="ChEBI" id="CHEBI:190135"/>
    </ligand>
</feature>
<evidence type="ECO:0000256" key="6">
    <source>
        <dbReference type="ARBA" id="ARBA00022982"/>
    </source>
</evidence>
<dbReference type="PRINTS" id="PR00371">
    <property type="entry name" value="FPNCR"/>
</dbReference>
<keyword evidence="7 10" id="KW-0408">Iron</keyword>
<dbReference type="Proteomes" id="UP000231086">
    <property type="component" value="Unassembled WGS sequence"/>
</dbReference>
<dbReference type="PIRSF" id="PIRSF006816">
    <property type="entry name" value="Cyc3_hyd_g"/>
    <property type="match status" value="1"/>
</dbReference>
<dbReference type="GO" id="GO:0016491">
    <property type="term" value="F:oxidoreductase activity"/>
    <property type="evidence" value="ECO:0007669"/>
    <property type="project" value="InterPro"/>
</dbReference>
<feature type="domain" description="FAD-binding FR-type" evidence="11">
    <location>
        <begin position="5"/>
        <end position="105"/>
    </location>
</feature>
<comment type="cofactor">
    <cofactor evidence="10">
        <name>[2Fe-2S] cluster</name>
        <dbReference type="ChEBI" id="CHEBI:190135"/>
    </cofactor>
    <text evidence="10">Binds 1 [2Fe-2S] cluster per subunit.</text>
</comment>
<gene>
    <name evidence="12" type="ORF">COU85_01270</name>
</gene>
<dbReference type="SUPFAM" id="SSF52343">
    <property type="entry name" value="Ferredoxin reductase-like, C-terminal NADP-linked domain"/>
    <property type="match status" value="1"/>
</dbReference>
<accession>A0A2M8KJ01</accession>
<keyword evidence="3 10" id="KW-0001">2Fe-2S</keyword>
<evidence type="ECO:0000256" key="10">
    <source>
        <dbReference type="PIRSR" id="PIRSR006816-2"/>
    </source>
</evidence>
<evidence type="ECO:0000256" key="8">
    <source>
        <dbReference type="ARBA" id="ARBA00023014"/>
    </source>
</evidence>
<dbReference type="EMBL" id="PFEA01000024">
    <property type="protein sequence ID" value="PJE59890.1"/>
    <property type="molecule type" value="Genomic_DNA"/>
</dbReference>
<dbReference type="GO" id="GO:0006221">
    <property type="term" value="P:pyrimidine nucleotide biosynthetic process"/>
    <property type="evidence" value="ECO:0007669"/>
    <property type="project" value="InterPro"/>
</dbReference>